<evidence type="ECO:0000313" key="4">
    <source>
        <dbReference type="EMBL" id="WUV50279.1"/>
    </source>
</evidence>
<dbReference type="Proteomes" id="UP001432062">
    <property type="component" value="Chromosome"/>
</dbReference>
<accession>A0ABZ1Z3Z6</accession>
<dbReference type="Pfam" id="PF00583">
    <property type="entry name" value="Acetyltransf_1"/>
    <property type="match status" value="1"/>
</dbReference>
<dbReference type="EMBL" id="CP109441">
    <property type="protein sequence ID" value="WUV50279.1"/>
    <property type="molecule type" value="Genomic_DNA"/>
</dbReference>
<dbReference type="SUPFAM" id="SSF55729">
    <property type="entry name" value="Acyl-CoA N-acyltransferases (Nat)"/>
    <property type="match status" value="1"/>
</dbReference>
<dbReference type="CDD" id="cd04301">
    <property type="entry name" value="NAT_SF"/>
    <property type="match status" value="1"/>
</dbReference>
<sequence length="162" mass="17737">MGIGVPRVRLLTPEDWAAFRSIRLRALADAPQAFGSTLEQARSRSDQDWSDLLTQRAQFVASVDGIDVGTAAGLDDPERPGAHLISMWVAEKSRGTGISDRLVRSVVDWAVDAGHYKVWLEVAAGNAAAERLYLRHGFVRTGVQGTIAPDDPRPEFEMLLNL</sequence>
<organism evidence="4 5">
    <name type="scientific">Nocardia vinacea</name>
    <dbReference type="NCBI Taxonomy" id="96468"/>
    <lineage>
        <taxon>Bacteria</taxon>
        <taxon>Bacillati</taxon>
        <taxon>Actinomycetota</taxon>
        <taxon>Actinomycetes</taxon>
        <taxon>Mycobacteriales</taxon>
        <taxon>Nocardiaceae</taxon>
        <taxon>Nocardia</taxon>
    </lineage>
</organism>
<dbReference type="InterPro" id="IPR050832">
    <property type="entry name" value="Bact_Acetyltransf"/>
</dbReference>
<reference evidence="4" key="1">
    <citation type="submission" date="2022-10" db="EMBL/GenBank/DDBJ databases">
        <title>The complete genomes of actinobacterial strains from the NBC collection.</title>
        <authorList>
            <person name="Joergensen T.S."/>
            <person name="Alvarez Arevalo M."/>
            <person name="Sterndorff E.B."/>
            <person name="Faurdal D."/>
            <person name="Vuksanovic O."/>
            <person name="Mourched A.-S."/>
            <person name="Charusanti P."/>
            <person name="Shaw S."/>
            <person name="Blin K."/>
            <person name="Weber T."/>
        </authorList>
    </citation>
    <scope>NUCLEOTIDE SEQUENCE</scope>
    <source>
        <strain evidence="4">NBC_01482</strain>
    </source>
</reference>
<dbReference type="PROSITE" id="PS51186">
    <property type="entry name" value="GNAT"/>
    <property type="match status" value="1"/>
</dbReference>
<dbReference type="InterPro" id="IPR016181">
    <property type="entry name" value="Acyl_CoA_acyltransferase"/>
</dbReference>
<evidence type="ECO:0000313" key="5">
    <source>
        <dbReference type="Proteomes" id="UP001432062"/>
    </source>
</evidence>
<dbReference type="RefSeq" id="WP_329415047.1">
    <property type="nucleotide sequence ID" value="NZ_CP109441.1"/>
</dbReference>
<dbReference type="Gene3D" id="3.40.630.30">
    <property type="match status" value="1"/>
</dbReference>
<evidence type="ECO:0000259" key="3">
    <source>
        <dbReference type="PROSITE" id="PS51186"/>
    </source>
</evidence>
<keyword evidence="2" id="KW-0012">Acyltransferase</keyword>
<keyword evidence="1" id="KW-0808">Transferase</keyword>
<evidence type="ECO:0000256" key="1">
    <source>
        <dbReference type="ARBA" id="ARBA00022679"/>
    </source>
</evidence>
<gene>
    <name evidence="4" type="ORF">OG563_20025</name>
</gene>
<proteinExistence type="predicted"/>
<evidence type="ECO:0000256" key="2">
    <source>
        <dbReference type="ARBA" id="ARBA00023315"/>
    </source>
</evidence>
<name>A0ABZ1Z3Z6_9NOCA</name>
<keyword evidence="5" id="KW-1185">Reference proteome</keyword>
<feature type="domain" description="N-acetyltransferase" evidence="3">
    <location>
        <begin position="6"/>
        <end position="162"/>
    </location>
</feature>
<dbReference type="InterPro" id="IPR000182">
    <property type="entry name" value="GNAT_dom"/>
</dbReference>
<protein>
    <submittedName>
        <fullName evidence="4">GNAT family N-acetyltransferase</fullName>
    </submittedName>
</protein>
<dbReference type="PANTHER" id="PTHR43877">
    <property type="entry name" value="AMINOALKYLPHOSPHONATE N-ACETYLTRANSFERASE-RELATED-RELATED"/>
    <property type="match status" value="1"/>
</dbReference>